<dbReference type="KEGG" id="saca:FFV09_23510"/>
<proteinExistence type="predicted"/>
<dbReference type="InterPro" id="IPR037883">
    <property type="entry name" value="Knr4/Smi1-like_sf"/>
</dbReference>
<name>A0A4Y6V4L1_SACBS</name>
<organism evidence="1 2">
    <name type="scientific">Saccharibacillus brassicae</name>
    <dbReference type="NCBI Taxonomy" id="2583377"/>
    <lineage>
        <taxon>Bacteria</taxon>
        <taxon>Bacillati</taxon>
        <taxon>Bacillota</taxon>
        <taxon>Bacilli</taxon>
        <taxon>Bacillales</taxon>
        <taxon>Paenibacillaceae</taxon>
        <taxon>Saccharibacillus</taxon>
    </lineage>
</organism>
<gene>
    <name evidence="1" type="ORF">FFV09_23510</name>
</gene>
<reference evidence="1 2" key="1">
    <citation type="submission" date="2019-06" db="EMBL/GenBank/DDBJ databases">
        <title>Saccharibacillus brassicae sp. nov., an endophytic bacterium isolated from Chinese cabbage seeds (Brassica pekinensis).</title>
        <authorList>
            <person name="Jiang L."/>
            <person name="Lee J."/>
            <person name="Kim S.W."/>
        </authorList>
    </citation>
    <scope>NUCLEOTIDE SEQUENCE [LARGE SCALE GENOMIC DNA]</scope>
    <source>
        <strain evidence="2">KCTC 43072 / ATSA2</strain>
    </source>
</reference>
<dbReference type="RefSeq" id="WP_141450191.1">
    <property type="nucleotide sequence ID" value="NZ_CP041217.1"/>
</dbReference>
<dbReference type="Proteomes" id="UP000316968">
    <property type="component" value="Chromosome"/>
</dbReference>
<protein>
    <recommendedName>
        <fullName evidence="3">SMI1/KNR4 family protein</fullName>
    </recommendedName>
</protein>
<evidence type="ECO:0008006" key="3">
    <source>
        <dbReference type="Google" id="ProtNLM"/>
    </source>
</evidence>
<dbReference type="SUPFAM" id="SSF48371">
    <property type="entry name" value="ARM repeat"/>
    <property type="match status" value="1"/>
</dbReference>
<accession>A0A4Y6V4L1</accession>
<dbReference type="AlphaFoldDB" id="A0A4Y6V4L1"/>
<dbReference type="Gene3D" id="1.25.10.10">
    <property type="entry name" value="Leucine-rich Repeat Variant"/>
    <property type="match status" value="2"/>
</dbReference>
<dbReference type="InterPro" id="IPR011989">
    <property type="entry name" value="ARM-like"/>
</dbReference>
<dbReference type="OrthoDB" id="1190024at2"/>
<dbReference type="EMBL" id="CP041217">
    <property type="protein sequence ID" value="QDH23571.1"/>
    <property type="molecule type" value="Genomic_DNA"/>
</dbReference>
<dbReference type="InterPro" id="IPR016024">
    <property type="entry name" value="ARM-type_fold"/>
</dbReference>
<evidence type="ECO:0000313" key="1">
    <source>
        <dbReference type="EMBL" id="QDH23571.1"/>
    </source>
</evidence>
<evidence type="ECO:0000313" key="2">
    <source>
        <dbReference type="Proteomes" id="UP000316968"/>
    </source>
</evidence>
<dbReference type="Gene3D" id="3.40.1580.10">
    <property type="entry name" value="SMI1/KNR4-like"/>
    <property type="match status" value="1"/>
</dbReference>
<sequence length="460" mass="50904">MDKQVQLERIIWKLKMAARKDSGFKEFGANRHGYRMNEPITAEEIAGFEASIKAALPAEFAQFLQTVGNGGAGPYYGISPLHLSGSFGDPGGECVLEPGMAPERWQEITAFLDDPSLDEAGKKSRESELYGGLLAIGEMGWTFEMMLVLQGPCRGRVVYVDRNHQIPFFTYEVNFLEWYERWLDEIIGGYDTDWFALERAGDEVVLVDLYLSSLEERVKVSAIQGMHKLKKLKPDAVSFLLEQGLDESAAVRLAALEILAQKNYAEAMPLLIRAIGSPLAEERLNAARQIDAYGEAGGGELAIVLASRLPEEDDARVLCQVVRILEQGPVNPLNLLIPFFGFADRDMRREAVFHAARLPGREAYASDFGRALDDADALVRKAALGALEGLLLGELLPKYEALLHDTHADSEFRRAVLSRLGEYGPRARDVLARLGQGGDPDVRADAKHLLGRIEMEVNKS</sequence>
<keyword evidence="2" id="KW-1185">Reference proteome</keyword>
<dbReference type="SUPFAM" id="SSF160631">
    <property type="entry name" value="SMI1/KNR4-like"/>
    <property type="match status" value="1"/>
</dbReference>